<evidence type="ECO:0000313" key="12">
    <source>
        <dbReference type="EMBL" id="MET4758027.1"/>
    </source>
</evidence>
<protein>
    <submittedName>
        <fullName evidence="12">Protein TonB</fullName>
    </submittedName>
</protein>
<proteinExistence type="inferred from homology"/>
<dbReference type="PANTHER" id="PTHR33446:SF2">
    <property type="entry name" value="PROTEIN TONB"/>
    <property type="match status" value="1"/>
</dbReference>
<keyword evidence="5" id="KW-0997">Cell inner membrane</keyword>
<feature type="domain" description="TonB C-terminal" evidence="11">
    <location>
        <begin position="196"/>
        <end position="287"/>
    </location>
</feature>
<dbReference type="RefSeq" id="WP_354008137.1">
    <property type="nucleotide sequence ID" value="NZ_JBEWTA010000001.1"/>
</dbReference>
<comment type="subcellular location">
    <subcellularLocation>
        <location evidence="1">Cell inner membrane</location>
        <topology evidence="1">Single-pass membrane protein</topology>
        <orientation evidence="1">Periplasmic side</orientation>
    </subcellularLocation>
</comment>
<dbReference type="Pfam" id="PF03544">
    <property type="entry name" value="TonB_C"/>
    <property type="match status" value="1"/>
</dbReference>
<dbReference type="InterPro" id="IPR051045">
    <property type="entry name" value="TonB-dependent_transducer"/>
</dbReference>
<keyword evidence="13" id="KW-1185">Reference proteome</keyword>
<evidence type="ECO:0000256" key="8">
    <source>
        <dbReference type="ARBA" id="ARBA00022989"/>
    </source>
</evidence>
<reference evidence="12 13" key="1">
    <citation type="submission" date="2024-06" db="EMBL/GenBank/DDBJ databases">
        <title>Genomic Encyclopedia of Type Strains, Phase V (KMG-V): Genome sequencing to study the core and pangenomes of soil and plant-associated prokaryotes.</title>
        <authorList>
            <person name="Whitman W."/>
        </authorList>
    </citation>
    <scope>NUCLEOTIDE SEQUENCE [LARGE SCALE GENOMIC DNA]</scope>
    <source>
        <strain evidence="12 13">NE40</strain>
    </source>
</reference>
<dbReference type="PROSITE" id="PS52015">
    <property type="entry name" value="TONB_CTD"/>
    <property type="match status" value="1"/>
</dbReference>
<keyword evidence="4" id="KW-1003">Cell membrane</keyword>
<evidence type="ECO:0000256" key="7">
    <source>
        <dbReference type="ARBA" id="ARBA00022927"/>
    </source>
</evidence>
<feature type="region of interest" description="Disordered" evidence="10">
    <location>
        <begin position="67"/>
        <end position="143"/>
    </location>
</feature>
<sequence>MNPLSSDAFSRNVIISLSLHLLLGIGLWKVTAPPPVLARLSDSLVVSSGMQAAIAGATAAQEVTEFLPPTEQIEDVSEEDDTELPEEEPLQEEESIEEPPLETVEEDIQEVEQEPIEQKEQEPENLPEEDPEPEEEQAEPEEIVEVQEMETEPLEQQIASMENYSGHEGVDGSRNKDPDEQDSGLGQEAGGSEQEVFDAHVRQHLLANKVTPNVLRRRQQSGTVTVEFTIDREGKLLEQGIARSSRVREFNRAAISLVRQAAPYPKAPPSADWEQRKYTINVVYSIQ</sequence>
<evidence type="ECO:0000256" key="2">
    <source>
        <dbReference type="ARBA" id="ARBA00006555"/>
    </source>
</evidence>
<name>A0ABV2SJU3_9GAMM</name>
<keyword evidence="3" id="KW-0813">Transport</keyword>
<accession>A0ABV2SJU3</accession>
<evidence type="ECO:0000256" key="1">
    <source>
        <dbReference type="ARBA" id="ARBA00004383"/>
    </source>
</evidence>
<keyword evidence="8" id="KW-1133">Transmembrane helix</keyword>
<evidence type="ECO:0000256" key="9">
    <source>
        <dbReference type="ARBA" id="ARBA00023136"/>
    </source>
</evidence>
<dbReference type="SUPFAM" id="SSF74653">
    <property type="entry name" value="TolA/TonB C-terminal domain"/>
    <property type="match status" value="1"/>
</dbReference>
<dbReference type="PANTHER" id="PTHR33446">
    <property type="entry name" value="PROTEIN TONB-RELATED"/>
    <property type="match status" value="1"/>
</dbReference>
<evidence type="ECO:0000313" key="13">
    <source>
        <dbReference type="Proteomes" id="UP001549366"/>
    </source>
</evidence>
<evidence type="ECO:0000256" key="6">
    <source>
        <dbReference type="ARBA" id="ARBA00022692"/>
    </source>
</evidence>
<dbReference type="Gene3D" id="3.30.1150.10">
    <property type="match status" value="1"/>
</dbReference>
<dbReference type="InterPro" id="IPR006260">
    <property type="entry name" value="TonB/TolA_C"/>
</dbReference>
<evidence type="ECO:0000259" key="11">
    <source>
        <dbReference type="PROSITE" id="PS52015"/>
    </source>
</evidence>
<dbReference type="Proteomes" id="UP001549366">
    <property type="component" value="Unassembled WGS sequence"/>
</dbReference>
<comment type="caution">
    <text evidence="12">The sequence shown here is derived from an EMBL/GenBank/DDBJ whole genome shotgun (WGS) entry which is preliminary data.</text>
</comment>
<dbReference type="EMBL" id="JBEWTB010000002">
    <property type="protein sequence ID" value="MET4758027.1"/>
    <property type="molecule type" value="Genomic_DNA"/>
</dbReference>
<evidence type="ECO:0000256" key="5">
    <source>
        <dbReference type="ARBA" id="ARBA00022519"/>
    </source>
</evidence>
<evidence type="ECO:0000256" key="10">
    <source>
        <dbReference type="SAM" id="MobiDB-lite"/>
    </source>
</evidence>
<organism evidence="12 13">
    <name type="scientific">Endozoicomonas lisbonensis</name>
    <dbReference type="NCBI Taxonomy" id="3120522"/>
    <lineage>
        <taxon>Bacteria</taxon>
        <taxon>Pseudomonadati</taxon>
        <taxon>Pseudomonadota</taxon>
        <taxon>Gammaproteobacteria</taxon>
        <taxon>Oceanospirillales</taxon>
        <taxon>Endozoicomonadaceae</taxon>
        <taxon>Endozoicomonas</taxon>
    </lineage>
</organism>
<evidence type="ECO:0000256" key="3">
    <source>
        <dbReference type="ARBA" id="ARBA00022448"/>
    </source>
</evidence>
<feature type="region of interest" description="Disordered" evidence="10">
    <location>
        <begin position="165"/>
        <end position="193"/>
    </location>
</feature>
<keyword evidence="7" id="KW-0653">Protein transport</keyword>
<dbReference type="NCBIfam" id="TIGR01352">
    <property type="entry name" value="tonB_Cterm"/>
    <property type="match status" value="1"/>
</dbReference>
<gene>
    <name evidence="12" type="ORF">V5J35_003219</name>
</gene>
<comment type="similarity">
    <text evidence="2">Belongs to the TonB family.</text>
</comment>
<feature type="compositionally biased region" description="Acidic residues" evidence="10">
    <location>
        <begin position="72"/>
        <end position="115"/>
    </location>
</feature>
<keyword evidence="9" id="KW-0472">Membrane</keyword>
<dbReference type="InterPro" id="IPR037682">
    <property type="entry name" value="TonB_C"/>
</dbReference>
<feature type="compositionally biased region" description="Acidic residues" evidence="10">
    <location>
        <begin position="123"/>
        <end position="143"/>
    </location>
</feature>
<evidence type="ECO:0000256" key="4">
    <source>
        <dbReference type="ARBA" id="ARBA00022475"/>
    </source>
</evidence>
<feature type="compositionally biased region" description="Basic and acidic residues" evidence="10">
    <location>
        <begin position="168"/>
        <end position="178"/>
    </location>
</feature>
<keyword evidence="6" id="KW-0812">Transmembrane</keyword>